<dbReference type="Proteomes" id="UP000255505">
    <property type="component" value="Plasmid III"/>
</dbReference>
<keyword evidence="2" id="KW-0614">Plasmid</keyword>
<gene>
    <name evidence="2" type="ORF">CT19425_P30049</name>
</gene>
<organism evidence="2 3">
    <name type="scientific">Cupriavidus taiwanensis</name>
    <dbReference type="NCBI Taxonomy" id="164546"/>
    <lineage>
        <taxon>Bacteria</taxon>
        <taxon>Pseudomonadati</taxon>
        <taxon>Pseudomonadota</taxon>
        <taxon>Betaproteobacteria</taxon>
        <taxon>Burkholderiales</taxon>
        <taxon>Burkholderiaceae</taxon>
        <taxon>Cupriavidus</taxon>
    </lineage>
</organism>
<dbReference type="AlphaFoldDB" id="A0A375ISY7"/>
<accession>A0A375ISY7</accession>
<sequence>MEKTVKKAMQRLAPPADSRPQDAPGFNRLHHVCLLWVDYLRAASEAEKQALLYEAVSHLVLFGPRGDEGEEVFKQVWQAIRRREHGRVYVKTDVGRNTAVATDDGRFSMHQVL</sequence>
<name>A0A375ISY7_9BURK</name>
<reference evidence="2 3" key="1">
    <citation type="submission" date="2018-01" db="EMBL/GenBank/DDBJ databases">
        <authorList>
            <person name="Gaut B.S."/>
            <person name="Morton B.R."/>
            <person name="Clegg M.T."/>
            <person name="Duvall M.R."/>
        </authorList>
    </citation>
    <scope>NUCLEOTIDE SEQUENCE [LARGE SCALE GENOMIC DNA]</scope>
    <source>
        <strain evidence="2">Cupriavidus taiwanensis LMG 19425</strain>
        <plasmid evidence="3">Plasmid iii</plasmid>
    </source>
</reference>
<evidence type="ECO:0000313" key="3">
    <source>
        <dbReference type="Proteomes" id="UP000255505"/>
    </source>
</evidence>
<feature type="region of interest" description="Disordered" evidence="1">
    <location>
        <begin position="1"/>
        <end position="25"/>
    </location>
</feature>
<evidence type="ECO:0000313" key="2">
    <source>
        <dbReference type="EMBL" id="SPK77200.1"/>
    </source>
</evidence>
<dbReference type="EMBL" id="LT991978">
    <property type="protein sequence ID" value="SPK77200.1"/>
    <property type="molecule type" value="Genomic_DNA"/>
</dbReference>
<proteinExistence type="predicted"/>
<geneLocation type="plasmid" evidence="2">
    <name>III</name>
</geneLocation>
<protein>
    <submittedName>
        <fullName evidence="2">Uncharacterized protein</fullName>
    </submittedName>
</protein>
<dbReference type="RefSeq" id="WP_147299693.1">
    <property type="nucleotide sequence ID" value="NZ_LT991978.1"/>
</dbReference>
<evidence type="ECO:0000256" key="1">
    <source>
        <dbReference type="SAM" id="MobiDB-lite"/>
    </source>
</evidence>